<dbReference type="EC" id="3.1.11.2" evidence="8"/>
<keyword evidence="5 8" id="KW-0378">Hydrolase</keyword>
<dbReference type="PROSITE" id="PS00728">
    <property type="entry name" value="AP_NUCLEASE_F1_3"/>
    <property type="match status" value="1"/>
</dbReference>
<dbReference type="AlphaFoldDB" id="A0A645HWI4"/>
<dbReference type="InterPro" id="IPR004808">
    <property type="entry name" value="AP_endonuc_1"/>
</dbReference>
<proteinExistence type="inferred from homology"/>
<name>A0A645HWI4_9ZZZZ</name>
<dbReference type="InterPro" id="IPR005135">
    <property type="entry name" value="Endo/exonuclease/phosphatase"/>
</dbReference>
<evidence type="ECO:0000256" key="6">
    <source>
        <dbReference type="ARBA" id="ARBA00022842"/>
    </source>
</evidence>
<gene>
    <name evidence="8" type="primary">exoA_41</name>
    <name evidence="8" type="ORF">SDC9_190779</name>
</gene>
<dbReference type="PROSITE" id="PS51435">
    <property type="entry name" value="AP_NUCLEASE_F1_4"/>
    <property type="match status" value="1"/>
</dbReference>
<dbReference type="Gene3D" id="3.60.10.10">
    <property type="entry name" value="Endonuclease/exonuclease/phosphatase"/>
    <property type="match status" value="1"/>
</dbReference>
<evidence type="ECO:0000256" key="3">
    <source>
        <dbReference type="ARBA" id="ARBA00007092"/>
    </source>
</evidence>
<organism evidence="8">
    <name type="scientific">bioreactor metagenome</name>
    <dbReference type="NCBI Taxonomy" id="1076179"/>
    <lineage>
        <taxon>unclassified sequences</taxon>
        <taxon>metagenomes</taxon>
        <taxon>ecological metagenomes</taxon>
    </lineage>
</organism>
<dbReference type="GO" id="GO:0008081">
    <property type="term" value="F:phosphoric diester hydrolase activity"/>
    <property type="evidence" value="ECO:0007669"/>
    <property type="project" value="TreeGrafter"/>
</dbReference>
<dbReference type="GO" id="GO:0046872">
    <property type="term" value="F:metal ion binding"/>
    <property type="evidence" value="ECO:0007669"/>
    <property type="project" value="UniProtKB-KW"/>
</dbReference>
<evidence type="ECO:0000256" key="5">
    <source>
        <dbReference type="ARBA" id="ARBA00022801"/>
    </source>
</evidence>
<evidence type="ECO:0000256" key="2">
    <source>
        <dbReference type="ARBA" id="ARBA00001946"/>
    </source>
</evidence>
<dbReference type="InterPro" id="IPR020848">
    <property type="entry name" value="AP_endonuclease_F1_CS"/>
</dbReference>
<comment type="cofactor">
    <cofactor evidence="1">
        <name>Mn(2+)</name>
        <dbReference type="ChEBI" id="CHEBI:29035"/>
    </cofactor>
</comment>
<feature type="domain" description="Endonuclease/exonuclease/phosphatase" evidence="7">
    <location>
        <begin position="2"/>
        <end position="102"/>
    </location>
</feature>
<keyword evidence="6" id="KW-0460">Magnesium</keyword>
<reference evidence="8" key="1">
    <citation type="submission" date="2019-08" db="EMBL/GenBank/DDBJ databases">
        <authorList>
            <person name="Kucharzyk K."/>
            <person name="Murdoch R.W."/>
            <person name="Higgins S."/>
            <person name="Loffler F."/>
        </authorList>
    </citation>
    <scope>NUCLEOTIDE SEQUENCE</scope>
</reference>
<sequence length="111" mass="12819">MCGDLNVAHQEIDLKNPKTNRGNAGFSDEERGAFVQLLELGFTDSYRYLNPETTGAYTWWSYRFNARANNAGWRIDYFLVSDRIKEKIQDVELRNDILGSDHCPVILDMNL</sequence>
<evidence type="ECO:0000259" key="7">
    <source>
        <dbReference type="Pfam" id="PF03372"/>
    </source>
</evidence>
<dbReference type="Pfam" id="PF03372">
    <property type="entry name" value="Exo_endo_phos"/>
    <property type="match status" value="1"/>
</dbReference>
<dbReference type="NCBIfam" id="TIGR00633">
    <property type="entry name" value="xth"/>
    <property type="match status" value="1"/>
</dbReference>
<evidence type="ECO:0000313" key="8">
    <source>
        <dbReference type="EMBL" id="MPN43220.1"/>
    </source>
</evidence>
<dbReference type="SUPFAM" id="SSF56219">
    <property type="entry name" value="DNase I-like"/>
    <property type="match status" value="1"/>
</dbReference>
<dbReference type="EMBL" id="VSSQ01101482">
    <property type="protein sequence ID" value="MPN43220.1"/>
    <property type="molecule type" value="Genomic_DNA"/>
</dbReference>
<dbReference type="InterPro" id="IPR036691">
    <property type="entry name" value="Endo/exonu/phosph_ase_sf"/>
</dbReference>
<protein>
    <submittedName>
        <fullName evidence="8">Exodeoxyribonuclease</fullName>
        <ecNumber evidence="8">3.1.11.2</ecNumber>
    </submittedName>
</protein>
<comment type="caution">
    <text evidence="8">The sequence shown here is derived from an EMBL/GenBank/DDBJ whole genome shotgun (WGS) entry which is preliminary data.</text>
</comment>
<dbReference type="GO" id="GO:0003677">
    <property type="term" value="F:DNA binding"/>
    <property type="evidence" value="ECO:0007669"/>
    <property type="project" value="InterPro"/>
</dbReference>
<comment type="similarity">
    <text evidence="3">Belongs to the DNA repair enzymes AP/ExoA family.</text>
</comment>
<dbReference type="PANTHER" id="PTHR22748">
    <property type="entry name" value="AP ENDONUCLEASE"/>
    <property type="match status" value="1"/>
</dbReference>
<dbReference type="GO" id="GO:0003906">
    <property type="term" value="F:DNA-(apurinic or apyrimidinic site) endonuclease activity"/>
    <property type="evidence" value="ECO:0007669"/>
    <property type="project" value="TreeGrafter"/>
</dbReference>
<dbReference type="GO" id="GO:0008311">
    <property type="term" value="F:double-stranded DNA 3'-5' DNA exonuclease activity"/>
    <property type="evidence" value="ECO:0007669"/>
    <property type="project" value="UniProtKB-EC"/>
</dbReference>
<dbReference type="GO" id="GO:0006284">
    <property type="term" value="P:base-excision repair"/>
    <property type="evidence" value="ECO:0007669"/>
    <property type="project" value="TreeGrafter"/>
</dbReference>
<dbReference type="PANTHER" id="PTHR22748:SF6">
    <property type="entry name" value="DNA-(APURINIC OR APYRIMIDINIC SITE) ENDONUCLEASE"/>
    <property type="match status" value="1"/>
</dbReference>
<comment type="cofactor">
    <cofactor evidence="2">
        <name>Mg(2+)</name>
        <dbReference type="ChEBI" id="CHEBI:18420"/>
    </cofactor>
</comment>
<keyword evidence="4" id="KW-0479">Metal-binding</keyword>
<evidence type="ECO:0000256" key="4">
    <source>
        <dbReference type="ARBA" id="ARBA00022723"/>
    </source>
</evidence>
<evidence type="ECO:0000256" key="1">
    <source>
        <dbReference type="ARBA" id="ARBA00001936"/>
    </source>
</evidence>
<accession>A0A645HWI4</accession>